<dbReference type="InterPro" id="IPR012337">
    <property type="entry name" value="RNaseH-like_sf"/>
</dbReference>
<dbReference type="AlphaFoldDB" id="A0A2P7NSB9"/>
<keyword evidence="3" id="KW-1185">Reference proteome</keyword>
<proteinExistence type="predicted"/>
<protein>
    <submittedName>
        <fullName evidence="1">DNA polymerase III subunit epsilon</fullName>
    </submittedName>
</protein>
<accession>A0A2P7NSB9</accession>
<comment type="caution">
    <text evidence="1">The sequence shown here is derived from an EMBL/GenBank/DDBJ whole genome shotgun (WGS) entry which is preliminary data.</text>
</comment>
<dbReference type="Proteomes" id="UP000241912">
    <property type="component" value="Unassembled WGS sequence"/>
</dbReference>
<dbReference type="EMBL" id="PXXU01000055">
    <property type="protein sequence ID" value="PSJ16339.1"/>
    <property type="molecule type" value="Genomic_DNA"/>
</dbReference>
<feature type="non-terminal residue" evidence="1">
    <location>
        <position position="69"/>
    </location>
</feature>
<name>A0A2P7NSB9_9PROT</name>
<dbReference type="InterPro" id="IPR036397">
    <property type="entry name" value="RNaseH_sf"/>
</dbReference>
<evidence type="ECO:0000313" key="1">
    <source>
        <dbReference type="EMBL" id="PSJ16339.1"/>
    </source>
</evidence>
<dbReference type="Gene3D" id="3.30.420.10">
    <property type="entry name" value="Ribonuclease H-like superfamily/Ribonuclease H"/>
    <property type="match status" value="1"/>
</dbReference>
<organism evidence="1 3">
    <name type="scientific">Nitrosomonas supralitoralis</name>
    <dbReference type="NCBI Taxonomy" id="2116706"/>
    <lineage>
        <taxon>Bacteria</taxon>
        <taxon>Pseudomonadati</taxon>
        <taxon>Pseudomonadota</taxon>
        <taxon>Betaproteobacteria</taxon>
        <taxon>Nitrosomonadales</taxon>
        <taxon>Nitrosomonadaceae</taxon>
        <taxon>Nitrosomonas</taxon>
    </lineage>
</organism>
<sequence length="69" mass="7878">MSRAIIFDTETTGIDEPEIIEAAWIEPDSVHSLSEDKIKEIFHRRFEPNKTISLSAMAVHHIMDEDLIG</sequence>
<dbReference type="EMBL" id="PXXU01000033">
    <property type="protein sequence ID" value="PSJ16917.1"/>
    <property type="molecule type" value="Genomic_DNA"/>
</dbReference>
<evidence type="ECO:0000313" key="2">
    <source>
        <dbReference type="EMBL" id="PSJ16917.1"/>
    </source>
</evidence>
<dbReference type="GO" id="GO:0003676">
    <property type="term" value="F:nucleic acid binding"/>
    <property type="evidence" value="ECO:0007669"/>
    <property type="project" value="InterPro"/>
</dbReference>
<reference evidence="1 3" key="1">
    <citation type="submission" date="2018-03" db="EMBL/GenBank/DDBJ databases">
        <title>Draft genome of Nitrosomonas supralitoralis APG5.</title>
        <authorList>
            <person name="Urakawa H."/>
            <person name="Lopez J.V."/>
        </authorList>
    </citation>
    <scope>NUCLEOTIDE SEQUENCE [LARGE SCALE GENOMIC DNA]</scope>
    <source>
        <strain evidence="1 3">APG5</strain>
    </source>
</reference>
<evidence type="ECO:0000313" key="3">
    <source>
        <dbReference type="Proteomes" id="UP000241912"/>
    </source>
</evidence>
<dbReference type="SUPFAM" id="SSF53098">
    <property type="entry name" value="Ribonuclease H-like"/>
    <property type="match status" value="1"/>
</dbReference>
<gene>
    <name evidence="2" type="ORF">C7H79_11175</name>
    <name evidence="1" type="ORF">C7H79_13850</name>
</gene>